<organism evidence="2 3">
    <name type="scientific">Rhizophagus irregularis</name>
    <dbReference type="NCBI Taxonomy" id="588596"/>
    <lineage>
        <taxon>Eukaryota</taxon>
        <taxon>Fungi</taxon>
        <taxon>Fungi incertae sedis</taxon>
        <taxon>Mucoromycota</taxon>
        <taxon>Glomeromycotina</taxon>
        <taxon>Glomeromycetes</taxon>
        <taxon>Glomerales</taxon>
        <taxon>Glomeraceae</taxon>
        <taxon>Rhizophagus</taxon>
    </lineage>
</organism>
<name>A0A915YYN4_9GLOM</name>
<dbReference type="Proteomes" id="UP000684084">
    <property type="component" value="Unassembled WGS sequence"/>
</dbReference>
<proteinExistence type="predicted"/>
<comment type="caution">
    <text evidence="2">The sequence shown here is derived from an EMBL/GenBank/DDBJ whole genome shotgun (WGS) entry which is preliminary data.</text>
</comment>
<dbReference type="EMBL" id="CAGKOT010000010">
    <property type="protein sequence ID" value="CAB5355534.1"/>
    <property type="molecule type" value="Genomic_DNA"/>
</dbReference>
<evidence type="ECO:0000256" key="1">
    <source>
        <dbReference type="SAM" id="MobiDB-lite"/>
    </source>
</evidence>
<evidence type="ECO:0000313" key="3">
    <source>
        <dbReference type="Proteomes" id="UP000684084"/>
    </source>
</evidence>
<sequence length="81" mass="9255">MYSGRLDNELRNEPVPDVRMMETTGSGRSGRLDNGNRNEPVPDVWIMEIKTNRFSPASTLASDIRYMNELEMRITHGSLDI</sequence>
<dbReference type="AlphaFoldDB" id="A0A915YYN4"/>
<accession>A0A915YYN4</accession>
<reference evidence="2" key="1">
    <citation type="submission" date="2020-05" db="EMBL/GenBank/DDBJ databases">
        <authorList>
            <person name="Rincon C."/>
            <person name="Sanders R I."/>
            <person name="Robbins C."/>
            <person name="Chaturvedi A."/>
        </authorList>
    </citation>
    <scope>NUCLEOTIDE SEQUENCE</scope>
    <source>
        <strain evidence="2">CHB12</strain>
    </source>
</reference>
<feature type="compositionally biased region" description="Basic and acidic residues" evidence="1">
    <location>
        <begin position="1"/>
        <end position="20"/>
    </location>
</feature>
<feature type="region of interest" description="Disordered" evidence="1">
    <location>
        <begin position="1"/>
        <end position="39"/>
    </location>
</feature>
<gene>
    <name evidence="2" type="ORF">CHRIB12_LOCUS6105</name>
</gene>
<protein>
    <submittedName>
        <fullName evidence="2">Uncharacterized protein</fullName>
    </submittedName>
</protein>
<evidence type="ECO:0000313" key="2">
    <source>
        <dbReference type="EMBL" id="CAB5355534.1"/>
    </source>
</evidence>
<dbReference type="OrthoDB" id="2453507at2759"/>